<evidence type="ECO:0000259" key="1">
    <source>
        <dbReference type="Pfam" id="PF00561"/>
    </source>
</evidence>
<evidence type="ECO:0000313" key="3">
    <source>
        <dbReference type="Proteomes" id="UP000516173"/>
    </source>
</evidence>
<keyword evidence="3" id="KW-1185">Reference proteome</keyword>
<name>A0A7G1KWX0_9NOCA</name>
<dbReference type="GO" id="GO:0016787">
    <property type="term" value="F:hydrolase activity"/>
    <property type="evidence" value="ECO:0007669"/>
    <property type="project" value="UniProtKB-KW"/>
</dbReference>
<dbReference type="InterPro" id="IPR029058">
    <property type="entry name" value="AB_hydrolase_fold"/>
</dbReference>
<dbReference type="PANTHER" id="PTHR43689">
    <property type="entry name" value="HYDROLASE"/>
    <property type="match status" value="1"/>
</dbReference>
<dbReference type="EMBL" id="AP023396">
    <property type="protein sequence ID" value="BCK58519.1"/>
    <property type="molecule type" value="Genomic_DNA"/>
</dbReference>
<dbReference type="Pfam" id="PF00561">
    <property type="entry name" value="Abhydrolase_1"/>
    <property type="match status" value="1"/>
</dbReference>
<keyword evidence="2" id="KW-0378">Hydrolase</keyword>
<protein>
    <submittedName>
        <fullName evidence="2">Putative hydrolase alpha/beta fold protein</fullName>
    </submittedName>
</protein>
<reference evidence="2 3" key="1">
    <citation type="submission" date="2020-08" db="EMBL/GenBank/DDBJ databases">
        <title>Genome Sequencing of Nocardia wallacei strain FMUON74 and assembly.</title>
        <authorList>
            <person name="Toyokawa M."/>
            <person name="Uesaka K."/>
        </authorList>
    </citation>
    <scope>NUCLEOTIDE SEQUENCE [LARGE SCALE GENOMIC DNA]</scope>
    <source>
        <strain evidence="2 3">FMUON74</strain>
    </source>
</reference>
<sequence length="356" mass="38330">MTAWRGGVAAAGAMGALAGAHALRRMGSAVRWPAHRDELRDEDFTLLERDRAATVRTDDGVELAVRECGPEKAPATAVFVHGFCNSMESFHFQRRDLEKLWGPEVRLVFFDLRGHGRSGAPDDPSCIVPQLGRDLAAVLEQRAPTGPLLLVGHSMGGMAVLAAAAQFPRLFQRRVRAVALLSTTAAEVSSAGVAQLLRTPAIDGFRVAARVAPALVQAGRVTARHVITPILHVSSFHGDVSPTLSRFTTSMIDRTPVETIVKFLKALELHDESAALPTLAPRPALVLGGVHDRVIPFRNSRALAARLPDADLVRVTDAAHMVHLQYPDLVNAALDRLLLRSGLLGTRRTGREAARG</sequence>
<organism evidence="2 3">
    <name type="scientific">Nocardia wallacei</name>
    <dbReference type="NCBI Taxonomy" id="480035"/>
    <lineage>
        <taxon>Bacteria</taxon>
        <taxon>Bacillati</taxon>
        <taxon>Actinomycetota</taxon>
        <taxon>Actinomycetes</taxon>
        <taxon>Mycobacteriales</taxon>
        <taxon>Nocardiaceae</taxon>
        <taxon>Nocardia</taxon>
    </lineage>
</organism>
<dbReference type="AlphaFoldDB" id="A0A7G1KWX0"/>
<proteinExistence type="predicted"/>
<gene>
    <name evidence="2" type="ORF">NWFMUON74_62910</name>
</gene>
<evidence type="ECO:0000313" key="2">
    <source>
        <dbReference type="EMBL" id="BCK58519.1"/>
    </source>
</evidence>
<dbReference type="Gene3D" id="3.40.50.1820">
    <property type="entry name" value="alpha/beta hydrolase"/>
    <property type="match status" value="1"/>
</dbReference>
<dbReference type="PANTHER" id="PTHR43689:SF8">
    <property type="entry name" value="ALPHA_BETA-HYDROLASES SUPERFAMILY PROTEIN"/>
    <property type="match status" value="1"/>
</dbReference>
<dbReference type="Proteomes" id="UP000516173">
    <property type="component" value="Chromosome"/>
</dbReference>
<accession>A0A7G1KWX0</accession>
<dbReference type="InterPro" id="IPR000073">
    <property type="entry name" value="AB_hydrolase_1"/>
</dbReference>
<dbReference type="SUPFAM" id="SSF53474">
    <property type="entry name" value="alpha/beta-Hydrolases"/>
    <property type="match status" value="1"/>
</dbReference>
<feature type="domain" description="AB hydrolase-1" evidence="1">
    <location>
        <begin position="78"/>
        <end position="325"/>
    </location>
</feature>
<dbReference type="KEGG" id="nwl:NWFMUON74_62910"/>